<sequence length="69" mass="7919">MRNSANRYVSQPKEFMAHHARGKRDVEKATAIMQGIFKVGSGGKGTWYFQASGCRALEEHLIFRSWLQF</sequence>
<dbReference type="HOGENOM" id="CLU_2779754_0_0_1"/>
<organism evidence="1 3">
    <name type="scientific">Medicago truncatula</name>
    <name type="common">Barrel medic</name>
    <name type="synonym">Medicago tribuloides</name>
    <dbReference type="NCBI Taxonomy" id="3880"/>
    <lineage>
        <taxon>Eukaryota</taxon>
        <taxon>Viridiplantae</taxon>
        <taxon>Streptophyta</taxon>
        <taxon>Embryophyta</taxon>
        <taxon>Tracheophyta</taxon>
        <taxon>Spermatophyta</taxon>
        <taxon>Magnoliopsida</taxon>
        <taxon>eudicotyledons</taxon>
        <taxon>Gunneridae</taxon>
        <taxon>Pentapetalae</taxon>
        <taxon>rosids</taxon>
        <taxon>fabids</taxon>
        <taxon>Fabales</taxon>
        <taxon>Fabaceae</taxon>
        <taxon>Papilionoideae</taxon>
        <taxon>50 kb inversion clade</taxon>
        <taxon>NPAAA clade</taxon>
        <taxon>Hologalegina</taxon>
        <taxon>IRL clade</taxon>
        <taxon>Trifolieae</taxon>
        <taxon>Medicago</taxon>
    </lineage>
</organism>
<dbReference type="EMBL" id="CM001224">
    <property type="protein sequence ID" value="AET03470.1"/>
    <property type="molecule type" value="Genomic_DNA"/>
</dbReference>
<evidence type="ECO:0000313" key="3">
    <source>
        <dbReference type="Proteomes" id="UP000002051"/>
    </source>
</evidence>
<dbReference type="AlphaFoldDB" id="G7L753"/>
<keyword evidence="3" id="KW-1185">Reference proteome</keyword>
<evidence type="ECO:0000313" key="2">
    <source>
        <dbReference type="EnsemblPlants" id="AET03470"/>
    </source>
</evidence>
<evidence type="ECO:0000313" key="1">
    <source>
        <dbReference type="EMBL" id="AET03470.1"/>
    </source>
</evidence>
<name>G7L753_MEDTR</name>
<reference evidence="1 3" key="2">
    <citation type="journal article" date="2014" name="BMC Genomics">
        <title>An improved genome release (version Mt4.0) for the model legume Medicago truncatula.</title>
        <authorList>
            <person name="Tang H."/>
            <person name="Krishnakumar V."/>
            <person name="Bidwell S."/>
            <person name="Rosen B."/>
            <person name="Chan A."/>
            <person name="Zhou S."/>
            <person name="Gentzbittel L."/>
            <person name="Childs K.L."/>
            <person name="Yandell M."/>
            <person name="Gundlach H."/>
            <person name="Mayer K.F."/>
            <person name="Schwartz D.C."/>
            <person name="Town C.D."/>
        </authorList>
    </citation>
    <scope>GENOME REANNOTATION</scope>
    <source>
        <strain evidence="2 3">cv. Jemalong A17</strain>
    </source>
</reference>
<proteinExistence type="predicted"/>
<dbReference type="EnsemblPlants" id="AET03470">
    <property type="protein sequence ID" value="AET03470"/>
    <property type="gene ID" value="MTR_8g071980"/>
</dbReference>
<reference evidence="1 3" key="1">
    <citation type="journal article" date="2011" name="Nature">
        <title>The Medicago genome provides insight into the evolution of rhizobial symbioses.</title>
        <authorList>
            <person name="Young N.D."/>
            <person name="Debelle F."/>
            <person name="Oldroyd G.E."/>
            <person name="Geurts R."/>
            <person name="Cannon S.B."/>
            <person name="Udvardi M.K."/>
            <person name="Benedito V.A."/>
            <person name="Mayer K.F."/>
            <person name="Gouzy J."/>
            <person name="Schoof H."/>
            <person name="Van de Peer Y."/>
            <person name="Proost S."/>
            <person name="Cook D.R."/>
            <person name="Meyers B.C."/>
            <person name="Spannagl M."/>
            <person name="Cheung F."/>
            <person name="De Mita S."/>
            <person name="Krishnakumar V."/>
            <person name="Gundlach H."/>
            <person name="Zhou S."/>
            <person name="Mudge J."/>
            <person name="Bharti A.K."/>
            <person name="Murray J.D."/>
            <person name="Naoumkina M.A."/>
            <person name="Rosen B."/>
            <person name="Silverstein K.A."/>
            <person name="Tang H."/>
            <person name="Rombauts S."/>
            <person name="Zhao P.X."/>
            <person name="Zhou P."/>
            <person name="Barbe V."/>
            <person name="Bardou P."/>
            <person name="Bechner M."/>
            <person name="Bellec A."/>
            <person name="Berger A."/>
            <person name="Berges H."/>
            <person name="Bidwell S."/>
            <person name="Bisseling T."/>
            <person name="Choisne N."/>
            <person name="Couloux A."/>
            <person name="Denny R."/>
            <person name="Deshpande S."/>
            <person name="Dai X."/>
            <person name="Doyle J.J."/>
            <person name="Dudez A.M."/>
            <person name="Farmer A.D."/>
            <person name="Fouteau S."/>
            <person name="Franken C."/>
            <person name="Gibelin C."/>
            <person name="Gish J."/>
            <person name="Goldstein S."/>
            <person name="Gonzalez A.J."/>
            <person name="Green P.J."/>
            <person name="Hallab A."/>
            <person name="Hartog M."/>
            <person name="Hua A."/>
            <person name="Humphray S.J."/>
            <person name="Jeong D.H."/>
            <person name="Jing Y."/>
            <person name="Jocker A."/>
            <person name="Kenton S.M."/>
            <person name="Kim D.J."/>
            <person name="Klee K."/>
            <person name="Lai H."/>
            <person name="Lang C."/>
            <person name="Lin S."/>
            <person name="Macmil S.L."/>
            <person name="Magdelenat G."/>
            <person name="Matthews L."/>
            <person name="McCorrison J."/>
            <person name="Monaghan E.L."/>
            <person name="Mun J.H."/>
            <person name="Najar F.Z."/>
            <person name="Nicholson C."/>
            <person name="Noirot C."/>
            <person name="O'Bleness M."/>
            <person name="Paule C.R."/>
            <person name="Poulain J."/>
            <person name="Prion F."/>
            <person name="Qin B."/>
            <person name="Qu C."/>
            <person name="Retzel E.F."/>
            <person name="Riddle C."/>
            <person name="Sallet E."/>
            <person name="Samain S."/>
            <person name="Samson N."/>
            <person name="Sanders I."/>
            <person name="Saurat O."/>
            <person name="Scarpelli C."/>
            <person name="Schiex T."/>
            <person name="Segurens B."/>
            <person name="Severin A.J."/>
            <person name="Sherrier D.J."/>
            <person name="Shi R."/>
            <person name="Sims S."/>
            <person name="Singer S.R."/>
            <person name="Sinharoy S."/>
            <person name="Sterck L."/>
            <person name="Viollet A."/>
            <person name="Wang B.B."/>
            <person name="Wang K."/>
            <person name="Wang M."/>
            <person name="Wang X."/>
            <person name="Warfsmann J."/>
            <person name="Weissenbach J."/>
            <person name="White D.D."/>
            <person name="White J.D."/>
            <person name="Wiley G.B."/>
            <person name="Wincker P."/>
            <person name="Xing Y."/>
            <person name="Yang L."/>
            <person name="Yao Z."/>
            <person name="Ying F."/>
            <person name="Zhai J."/>
            <person name="Zhou L."/>
            <person name="Zuber A."/>
            <person name="Denarie J."/>
            <person name="Dixon R.A."/>
            <person name="May G.D."/>
            <person name="Schwartz D.C."/>
            <person name="Rogers J."/>
            <person name="Quetier F."/>
            <person name="Town C.D."/>
            <person name="Roe B.A."/>
        </authorList>
    </citation>
    <scope>NUCLEOTIDE SEQUENCE [LARGE SCALE GENOMIC DNA]</scope>
    <source>
        <strain evidence="1">A17</strain>
        <strain evidence="2 3">cv. Jemalong A17</strain>
    </source>
</reference>
<reference evidence="2" key="3">
    <citation type="submission" date="2015-04" db="UniProtKB">
        <authorList>
            <consortium name="EnsemblPlants"/>
        </authorList>
    </citation>
    <scope>IDENTIFICATION</scope>
    <source>
        <strain evidence="2">cv. Jemalong A17</strain>
    </source>
</reference>
<gene>
    <name evidence="1" type="ordered locus">MTR_8g071980</name>
</gene>
<protein>
    <submittedName>
        <fullName evidence="1 2">Uncharacterized protein</fullName>
    </submittedName>
</protein>
<accession>G7L753</accession>
<dbReference type="Proteomes" id="UP000002051">
    <property type="component" value="Chromosome 8"/>
</dbReference>
<dbReference type="PaxDb" id="3880-AET03470"/>